<dbReference type="AlphaFoldDB" id="A0AAV7V254"/>
<gene>
    <name evidence="2" type="ORF">NDU88_004156</name>
</gene>
<dbReference type="EMBL" id="JANPWB010000004">
    <property type="protein sequence ID" value="KAJ1194871.1"/>
    <property type="molecule type" value="Genomic_DNA"/>
</dbReference>
<reference evidence="2" key="1">
    <citation type="journal article" date="2022" name="bioRxiv">
        <title>Sequencing and chromosome-scale assembly of the giantPleurodeles waltlgenome.</title>
        <authorList>
            <person name="Brown T."/>
            <person name="Elewa A."/>
            <person name="Iarovenko S."/>
            <person name="Subramanian E."/>
            <person name="Araus A.J."/>
            <person name="Petzold A."/>
            <person name="Susuki M."/>
            <person name="Suzuki K.-i.T."/>
            <person name="Hayashi T."/>
            <person name="Toyoda A."/>
            <person name="Oliveira C."/>
            <person name="Osipova E."/>
            <person name="Leigh N.D."/>
            <person name="Simon A."/>
            <person name="Yun M.H."/>
        </authorList>
    </citation>
    <scope>NUCLEOTIDE SEQUENCE</scope>
    <source>
        <strain evidence="2">20211129_DDA</strain>
        <tissue evidence="2">Liver</tissue>
    </source>
</reference>
<protein>
    <submittedName>
        <fullName evidence="2">Uncharacterized protein</fullName>
    </submittedName>
</protein>
<proteinExistence type="predicted"/>
<keyword evidence="3" id="KW-1185">Reference proteome</keyword>
<evidence type="ECO:0000313" key="3">
    <source>
        <dbReference type="Proteomes" id="UP001066276"/>
    </source>
</evidence>
<evidence type="ECO:0000313" key="2">
    <source>
        <dbReference type="EMBL" id="KAJ1194871.1"/>
    </source>
</evidence>
<feature type="compositionally biased region" description="Basic and acidic residues" evidence="1">
    <location>
        <begin position="113"/>
        <end position="123"/>
    </location>
</feature>
<feature type="region of interest" description="Disordered" evidence="1">
    <location>
        <begin position="1"/>
        <end position="28"/>
    </location>
</feature>
<evidence type="ECO:0000256" key="1">
    <source>
        <dbReference type="SAM" id="MobiDB-lite"/>
    </source>
</evidence>
<feature type="region of interest" description="Disordered" evidence="1">
    <location>
        <begin position="61"/>
        <end position="123"/>
    </location>
</feature>
<organism evidence="2 3">
    <name type="scientific">Pleurodeles waltl</name>
    <name type="common">Iberian ribbed newt</name>
    <dbReference type="NCBI Taxonomy" id="8319"/>
    <lineage>
        <taxon>Eukaryota</taxon>
        <taxon>Metazoa</taxon>
        <taxon>Chordata</taxon>
        <taxon>Craniata</taxon>
        <taxon>Vertebrata</taxon>
        <taxon>Euteleostomi</taxon>
        <taxon>Amphibia</taxon>
        <taxon>Batrachia</taxon>
        <taxon>Caudata</taxon>
        <taxon>Salamandroidea</taxon>
        <taxon>Salamandridae</taxon>
        <taxon>Pleurodelinae</taxon>
        <taxon>Pleurodeles</taxon>
    </lineage>
</organism>
<comment type="caution">
    <text evidence="2">The sequence shown here is derived from an EMBL/GenBank/DDBJ whole genome shotgun (WGS) entry which is preliminary data.</text>
</comment>
<dbReference type="Proteomes" id="UP001066276">
    <property type="component" value="Chromosome 2_2"/>
</dbReference>
<accession>A0AAV7V254</accession>
<sequence length="197" mass="21294">MGSARPGARRRALPRVERASGQTRRTRVGVGAREVLYEAPTAGLLGVHVRELRGISKGPEAQADEANRPGSHGLSQGIAQDHTDSAKGSPRITRTQPRDRPGSHGLSQGIAQDHTDSAKGRGRDQTLSLLVPKRALYPHISSQVTRIPELYPEVSGVRVTLNSVDTRHQIVFTSLPLIIILSLTPPFSWSPPCGEWG</sequence>
<name>A0AAV7V254_PLEWA</name>